<keyword evidence="2" id="KW-1185">Reference proteome</keyword>
<gene>
    <name evidence="1" type="ORF">SAMN02745199_1353</name>
</gene>
<dbReference type="STRING" id="1123380.SAMN02745199_1353"/>
<dbReference type="AlphaFoldDB" id="A0A1M5TJH0"/>
<dbReference type="RefSeq" id="WP_073073450.1">
    <property type="nucleotide sequence ID" value="NZ_FQXN01000005.1"/>
</dbReference>
<accession>A0A1M5TJH0</accession>
<dbReference type="Proteomes" id="UP000242592">
    <property type="component" value="Unassembled WGS sequence"/>
</dbReference>
<evidence type="ECO:0000313" key="1">
    <source>
        <dbReference type="EMBL" id="SHH50955.1"/>
    </source>
</evidence>
<dbReference type="OrthoDB" id="42604at2"/>
<name>A0A1M5TJH0_9BACT</name>
<sequence length="402" mass="45729">MKKWVIFVLVSLFSVLSVSNALKYLPEKYEFLIYIPDIAKLYDEVKKTNTGDIFANQVGLESMITSVLEQQLMVENYTLEDIDLFKELLIAGSENNLLVVLGPSKNPQKIKEIFEKFTGQTLPDRVKIVDGYFIVGENYGGGEVPPRLKEYLTKNYLGLSYVKINDKTYEASGYGYIESKNNTISFYQEIEPENEETKRLIEEVSNQQGMNILEDNNVGGDVFLFVNRKIPEFVLDLFSSITTEASNTNILKLKDFKGTAYLSADISSLIINALSGETPSSIPYFGVIYYDSPNWDLLELDVNRFENIGGKKYGVITTEEGTPVTYIGLDNDKIVFYGVSPDKYKSGDRSFIENNYNNEYIMGLFVNFEPTIFNFVGIETEAYLKVYSYIKDGKIIQRAIFK</sequence>
<proteinExistence type="predicted"/>
<protein>
    <submittedName>
        <fullName evidence="1">Uncharacterized protein</fullName>
    </submittedName>
</protein>
<evidence type="ECO:0000313" key="2">
    <source>
        <dbReference type="Proteomes" id="UP000242592"/>
    </source>
</evidence>
<reference evidence="2" key="1">
    <citation type="submission" date="2016-11" db="EMBL/GenBank/DDBJ databases">
        <authorList>
            <person name="Varghese N."/>
            <person name="Submissions S."/>
        </authorList>
    </citation>
    <scope>NUCLEOTIDE SEQUENCE [LARGE SCALE GENOMIC DNA]</scope>
    <source>
        <strain evidence="2">DSM 15807</strain>
    </source>
</reference>
<dbReference type="EMBL" id="FQXN01000005">
    <property type="protein sequence ID" value="SHH50955.1"/>
    <property type="molecule type" value="Genomic_DNA"/>
</dbReference>
<organism evidence="1 2">
    <name type="scientific">Thermosipho atlanticus DSM 15807</name>
    <dbReference type="NCBI Taxonomy" id="1123380"/>
    <lineage>
        <taxon>Bacteria</taxon>
        <taxon>Thermotogati</taxon>
        <taxon>Thermotogota</taxon>
        <taxon>Thermotogae</taxon>
        <taxon>Thermotogales</taxon>
        <taxon>Fervidobacteriaceae</taxon>
        <taxon>Thermosipho</taxon>
    </lineage>
</organism>